<dbReference type="Proteomes" id="UP000185596">
    <property type="component" value="Unassembled WGS sequence"/>
</dbReference>
<dbReference type="Gene3D" id="3.30.70.100">
    <property type="match status" value="1"/>
</dbReference>
<dbReference type="OrthoDB" id="7210869at2"/>
<dbReference type="AlphaFoldDB" id="A0A1Q8CN06"/>
<comment type="caution">
    <text evidence="1">The sequence shown here is derived from an EMBL/GenBank/DDBJ whole genome shotgun (WGS) entry which is preliminary data.</text>
</comment>
<keyword evidence="1" id="KW-0503">Monooxygenase</keyword>
<dbReference type="EMBL" id="MSIE01000037">
    <property type="protein sequence ID" value="OLF15740.1"/>
    <property type="molecule type" value="Genomic_DNA"/>
</dbReference>
<organism evidence="1 2">
    <name type="scientific">Actinophytocola xanthii</name>
    <dbReference type="NCBI Taxonomy" id="1912961"/>
    <lineage>
        <taxon>Bacteria</taxon>
        <taxon>Bacillati</taxon>
        <taxon>Actinomycetota</taxon>
        <taxon>Actinomycetes</taxon>
        <taxon>Pseudonocardiales</taxon>
        <taxon>Pseudonocardiaceae</taxon>
    </lineage>
</organism>
<accession>A0A1Q8CN06</accession>
<evidence type="ECO:0000313" key="2">
    <source>
        <dbReference type="Proteomes" id="UP000185596"/>
    </source>
</evidence>
<gene>
    <name evidence="1" type="ORF">BU204_20245</name>
</gene>
<evidence type="ECO:0000313" key="1">
    <source>
        <dbReference type="EMBL" id="OLF15740.1"/>
    </source>
</evidence>
<dbReference type="SUPFAM" id="SSF54909">
    <property type="entry name" value="Dimeric alpha+beta barrel"/>
    <property type="match status" value="1"/>
</dbReference>
<dbReference type="STRING" id="1912961.BU204_20245"/>
<dbReference type="GO" id="GO:0004497">
    <property type="term" value="F:monooxygenase activity"/>
    <property type="evidence" value="ECO:0007669"/>
    <property type="project" value="UniProtKB-KW"/>
</dbReference>
<dbReference type="InterPro" id="IPR011008">
    <property type="entry name" value="Dimeric_a/b-barrel"/>
</dbReference>
<keyword evidence="1" id="KW-0560">Oxidoreductase</keyword>
<proteinExistence type="predicted"/>
<name>A0A1Q8CN06_9PSEU</name>
<keyword evidence="2" id="KW-1185">Reference proteome</keyword>
<protein>
    <submittedName>
        <fullName evidence="1">Antibiotic biosynthesis monooxygenase</fullName>
    </submittedName>
</protein>
<dbReference type="RefSeq" id="WP_075127273.1">
    <property type="nucleotide sequence ID" value="NZ_MSIE01000037.1"/>
</dbReference>
<sequence>MIARMWRGWAPVETAESYRRHYESEVADHLAGVPGFRGARLLSRTDGDEVAFTSLTFFESMDAVAGFAGAEPGRAVVEEAARAVLSRWDEEVTHHEVAVDLQQRLS</sequence>
<reference evidence="1 2" key="1">
    <citation type="submission" date="2016-12" db="EMBL/GenBank/DDBJ databases">
        <title>The draft genome sequence of Actinophytocola sp. 11-183.</title>
        <authorList>
            <person name="Wang W."/>
            <person name="Yuan L."/>
        </authorList>
    </citation>
    <scope>NUCLEOTIDE SEQUENCE [LARGE SCALE GENOMIC DNA]</scope>
    <source>
        <strain evidence="1 2">11-183</strain>
    </source>
</reference>